<dbReference type="SUPFAM" id="SSF53474">
    <property type="entry name" value="alpha/beta-Hydrolases"/>
    <property type="match status" value="1"/>
</dbReference>
<dbReference type="EMBL" id="CAXAMN010001647">
    <property type="protein sequence ID" value="CAK8995571.1"/>
    <property type="molecule type" value="Genomic_DNA"/>
</dbReference>
<gene>
    <name evidence="1" type="ORF">CCMP2556_LOCUS4078</name>
</gene>
<evidence type="ECO:0000313" key="1">
    <source>
        <dbReference type="EMBL" id="CAK8995571.1"/>
    </source>
</evidence>
<protein>
    <submittedName>
        <fullName evidence="1">Uncharacterized protein</fullName>
    </submittedName>
</protein>
<dbReference type="InterPro" id="IPR022742">
    <property type="entry name" value="Hydrolase_4"/>
</dbReference>
<evidence type="ECO:0000313" key="2">
    <source>
        <dbReference type="Proteomes" id="UP001642484"/>
    </source>
</evidence>
<accession>A0ABP0I0X1</accession>
<name>A0ABP0I0X1_9DINO</name>
<keyword evidence="2" id="KW-1185">Reference proteome</keyword>
<dbReference type="Pfam" id="PF12146">
    <property type="entry name" value="Hydrolase_4"/>
    <property type="match status" value="1"/>
</dbReference>
<comment type="caution">
    <text evidence="1">The sequence shown here is derived from an EMBL/GenBank/DDBJ whole genome shotgun (WGS) entry which is preliminary data.</text>
</comment>
<dbReference type="Proteomes" id="UP001642484">
    <property type="component" value="Unassembled WGS sequence"/>
</dbReference>
<dbReference type="Gene3D" id="3.40.50.1820">
    <property type="entry name" value="alpha/beta hydrolase"/>
    <property type="match status" value="1"/>
</dbReference>
<reference evidence="1 2" key="1">
    <citation type="submission" date="2024-02" db="EMBL/GenBank/DDBJ databases">
        <authorList>
            <person name="Chen Y."/>
            <person name="Shah S."/>
            <person name="Dougan E. K."/>
            <person name="Thang M."/>
            <person name="Chan C."/>
        </authorList>
    </citation>
    <scope>NUCLEOTIDE SEQUENCE [LARGE SCALE GENOMIC DNA]</scope>
</reference>
<sequence>MWRDELLWPCRRRLRAAAVAAAAVASDAAVSLVKEVHRVSSMPCGRKAATLLTCIWKHEDQSPPERYFLYLHGFPDQSLDHRIESSHYGQIHPRLPQRLAERLLSERPRSAFVAFNFAGTPGSDDTVSFYEKTVSREVLDALCIIEYLRRDKLWPIHVIGISTGAIVASLLRGKTTKLTITAIAGLVDLEKGLHYDFDESQLASFESDGFCWKEFWLPQSASNPGSACSPTEAVEGKTQDVWSKCAIPLSVTYRDDFLSLDLKGFVSQNSTPMLILHGDRDRNVPLENGEELFRVAAKPKEMVIIKGGDHLLRSSKCTNKAAAAILDFIARHDTQEP</sequence>
<dbReference type="InterPro" id="IPR029058">
    <property type="entry name" value="AB_hydrolase_fold"/>
</dbReference>
<organism evidence="1 2">
    <name type="scientific">Durusdinium trenchii</name>
    <dbReference type="NCBI Taxonomy" id="1381693"/>
    <lineage>
        <taxon>Eukaryota</taxon>
        <taxon>Sar</taxon>
        <taxon>Alveolata</taxon>
        <taxon>Dinophyceae</taxon>
        <taxon>Suessiales</taxon>
        <taxon>Symbiodiniaceae</taxon>
        <taxon>Durusdinium</taxon>
    </lineage>
</organism>
<proteinExistence type="predicted"/>